<evidence type="ECO:0000256" key="2">
    <source>
        <dbReference type="ARBA" id="ARBA00023315"/>
    </source>
</evidence>
<name>A0ABP9B727_9SPHI</name>
<organism evidence="3 4">
    <name type="scientific">Olivibacter ginsenosidimutans</name>
    <dbReference type="NCBI Taxonomy" id="1176537"/>
    <lineage>
        <taxon>Bacteria</taxon>
        <taxon>Pseudomonadati</taxon>
        <taxon>Bacteroidota</taxon>
        <taxon>Sphingobacteriia</taxon>
        <taxon>Sphingobacteriales</taxon>
        <taxon>Sphingobacteriaceae</taxon>
        <taxon>Olivibacter</taxon>
    </lineage>
</organism>
<dbReference type="SUPFAM" id="SSF51161">
    <property type="entry name" value="Trimeric LpxA-like enzymes"/>
    <property type="match status" value="1"/>
</dbReference>
<dbReference type="InterPro" id="IPR023917">
    <property type="entry name" value="Bifunctiontional_GlmU_bac-type"/>
</dbReference>
<dbReference type="PANTHER" id="PTHR43584:SF9">
    <property type="entry name" value="TRANSFERASE HEXAPEPTIDE REPEAT CONTAINING PROTEIN"/>
    <property type="match status" value="1"/>
</dbReference>
<dbReference type="RefSeq" id="WP_345231571.1">
    <property type="nucleotide sequence ID" value="NZ_BAABIQ010000031.1"/>
</dbReference>
<keyword evidence="2" id="KW-0012">Acyltransferase</keyword>
<dbReference type="Proteomes" id="UP001501411">
    <property type="component" value="Unassembled WGS sequence"/>
</dbReference>
<comment type="caution">
    <text evidence="3">The sequence shown here is derived from an EMBL/GenBank/DDBJ whole genome shotgun (WGS) entry which is preliminary data.</text>
</comment>
<dbReference type="PANTHER" id="PTHR43584">
    <property type="entry name" value="NUCLEOTIDYL TRANSFERASE"/>
    <property type="match status" value="1"/>
</dbReference>
<dbReference type="EMBL" id="BAABIQ010000031">
    <property type="protein sequence ID" value="GAA4791612.1"/>
    <property type="molecule type" value="Genomic_DNA"/>
</dbReference>
<evidence type="ECO:0000256" key="1">
    <source>
        <dbReference type="ARBA" id="ARBA00022679"/>
    </source>
</evidence>
<dbReference type="Pfam" id="PF13562">
    <property type="entry name" value="NTP_transf_4"/>
    <property type="match status" value="1"/>
</dbReference>
<dbReference type="Gene3D" id="2.160.10.10">
    <property type="entry name" value="Hexapeptide repeat proteins"/>
    <property type="match status" value="1"/>
</dbReference>
<reference evidence="4" key="1">
    <citation type="journal article" date="2019" name="Int. J. Syst. Evol. Microbiol.">
        <title>The Global Catalogue of Microorganisms (GCM) 10K type strain sequencing project: providing services to taxonomists for standard genome sequencing and annotation.</title>
        <authorList>
            <consortium name="The Broad Institute Genomics Platform"/>
            <consortium name="The Broad Institute Genome Sequencing Center for Infectious Disease"/>
            <person name="Wu L."/>
            <person name="Ma J."/>
        </authorList>
    </citation>
    <scope>NUCLEOTIDE SEQUENCE [LARGE SCALE GENOMIC DNA]</scope>
    <source>
        <strain evidence="4">JCM 18200</strain>
    </source>
</reference>
<protein>
    <submittedName>
        <fullName evidence="3">GlmU family protein</fullName>
    </submittedName>
</protein>
<evidence type="ECO:0000313" key="4">
    <source>
        <dbReference type="Proteomes" id="UP001501411"/>
    </source>
</evidence>
<keyword evidence="4" id="KW-1185">Reference proteome</keyword>
<sequence>MHVVVYDDEKRRVDLYPLSLTRPIADLRIGILTIADKWTKWLGLPVSYSTADYLQQKYPLASTDHDILAINSSVCPDEFLCEALGKLKSGERLLDMERCIAARTSLEELKMLISTDFAGYKSITYINQYIKISYPEDIFSQNGVELRKDFELLTKGRTSASLDSTVTVLGEELFVEEGATASCCTINTLRGPVYLAKDSEIWEGALIRGPFALGEQSQVKMGTKIYSNVTIGPGCRVGGELNTCVVWGNSSKGHEGYFGSGVMGEWCNWGADSNNSNLKNNYKQVKLYHYGTKQLRNTGLQFCGLIMGDHAKCAINTAFNTGTVVGVAASIFGGEVPPTFVPDFSWGIGENATVYTLHKMFETAELVFARRNRKFDAVEQHLLEAVYQQTRNQQKQ</sequence>
<dbReference type="NCBIfam" id="TIGR03991">
    <property type="entry name" value="alt_bact_glmU"/>
    <property type="match status" value="1"/>
</dbReference>
<proteinExistence type="predicted"/>
<dbReference type="InterPro" id="IPR050065">
    <property type="entry name" value="GlmU-like"/>
</dbReference>
<accession>A0ABP9B727</accession>
<dbReference type="InterPro" id="IPR011004">
    <property type="entry name" value="Trimer_LpxA-like_sf"/>
</dbReference>
<keyword evidence="1" id="KW-0808">Transferase</keyword>
<evidence type="ECO:0000313" key="3">
    <source>
        <dbReference type="EMBL" id="GAA4791612.1"/>
    </source>
</evidence>
<gene>
    <name evidence="3" type="ORF">GCM10023231_19410</name>
</gene>